<keyword evidence="4" id="KW-0131">Cell cycle</keyword>
<dbReference type="PANTHER" id="PTHR12827">
    <property type="entry name" value="MEIOTIC CHECKPOINT REGULATOR TSG24 FAMILY MEMBER"/>
    <property type="match status" value="1"/>
</dbReference>
<dbReference type="GO" id="GO:0031145">
    <property type="term" value="P:anaphase-promoting complex-dependent catabolic process"/>
    <property type="evidence" value="ECO:0007669"/>
    <property type="project" value="TreeGrafter"/>
</dbReference>
<dbReference type="Proteomes" id="UP001150925">
    <property type="component" value="Unassembled WGS sequence"/>
</dbReference>
<dbReference type="GO" id="GO:0007091">
    <property type="term" value="P:metaphase/anaphase transition of mitotic cell cycle"/>
    <property type="evidence" value="ECO:0007669"/>
    <property type="project" value="TreeGrafter"/>
</dbReference>
<feature type="non-terminal residue" evidence="5">
    <location>
        <position position="359"/>
    </location>
</feature>
<dbReference type="InterPro" id="IPR024990">
    <property type="entry name" value="Apc1"/>
</dbReference>
<evidence type="ECO:0000256" key="3">
    <source>
        <dbReference type="ARBA" id="ARBA00022776"/>
    </source>
</evidence>
<organism evidence="5 6">
    <name type="scientific">Dispira parvispora</name>
    <dbReference type="NCBI Taxonomy" id="1520584"/>
    <lineage>
        <taxon>Eukaryota</taxon>
        <taxon>Fungi</taxon>
        <taxon>Fungi incertae sedis</taxon>
        <taxon>Zoopagomycota</taxon>
        <taxon>Kickxellomycotina</taxon>
        <taxon>Dimargaritomycetes</taxon>
        <taxon>Dimargaritales</taxon>
        <taxon>Dimargaritaceae</taxon>
        <taxon>Dispira</taxon>
    </lineage>
</organism>
<dbReference type="Gene3D" id="1.25.10.10">
    <property type="entry name" value="Leucine-rich Repeat Variant"/>
    <property type="match status" value="1"/>
</dbReference>
<dbReference type="GO" id="GO:0060090">
    <property type="term" value="F:molecular adaptor activity"/>
    <property type="evidence" value="ECO:0007669"/>
    <property type="project" value="TreeGrafter"/>
</dbReference>
<comment type="caution">
    <text evidence="5">The sequence shown here is derived from an EMBL/GenBank/DDBJ whole genome shotgun (WGS) entry which is preliminary data.</text>
</comment>
<keyword evidence="3" id="KW-0498">Mitosis</keyword>
<evidence type="ECO:0000256" key="4">
    <source>
        <dbReference type="ARBA" id="ARBA00023306"/>
    </source>
</evidence>
<dbReference type="GO" id="GO:0070979">
    <property type="term" value="P:protein K11-linked ubiquitination"/>
    <property type="evidence" value="ECO:0007669"/>
    <property type="project" value="TreeGrafter"/>
</dbReference>
<dbReference type="GO" id="GO:0005680">
    <property type="term" value="C:anaphase-promoting complex"/>
    <property type="evidence" value="ECO:0007669"/>
    <property type="project" value="InterPro"/>
</dbReference>
<name>A0A9W8AHC5_9FUNG</name>
<accession>A0A9W8AHC5</accession>
<keyword evidence="2" id="KW-0132">Cell division</keyword>
<dbReference type="EMBL" id="JANBPY010004096">
    <property type="protein sequence ID" value="KAJ1949173.1"/>
    <property type="molecule type" value="Genomic_DNA"/>
</dbReference>
<keyword evidence="6" id="KW-1185">Reference proteome</keyword>
<evidence type="ECO:0000313" key="6">
    <source>
        <dbReference type="Proteomes" id="UP001150925"/>
    </source>
</evidence>
<dbReference type="GO" id="GO:0051301">
    <property type="term" value="P:cell division"/>
    <property type="evidence" value="ECO:0007669"/>
    <property type="project" value="UniProtKB-KW"/>
</dbReference>
<proteinExistence type="inferred from homology"/>
<comment type="similarity">
    <text evidence="1">Belongs to the APC1 family.</text>
</comment>
<evidence type="ECO:0000256" key="1">
    <source>
        <dbReference type="ARBA" id="ARBA00010547"/>
    </source>
</evidence>
<reference evidence="5" key="1">
    <citation type="submission" date="2022-07" db="EMBL/GenBank/DDBJ databases">
        <title>Phylogenomic reconstructions and comparative analyses of Kickxellomycotina fungi.</title>
        <authorList>
            <person name="Reynolds N.K."/>
            <person name="Stajich J.E."/>
            <person name="Barry K."/>
            <person name="Grigoriev I.V."/>
            <person name="Crous P."/>
            <person name="Smith M.E."/>
        </authorList>
    </citation>
    <scope>NUCLEOTIDE SEQUENCE</scope>
    <source>
        <strain evidence="5">RSA 1196</strain>
    </source>
</reference>
<feature type="non-terminal residue" evidence="5">
    <location>
        <position position="1"/>
    </location>
</feature>
<evidence type="ECO:0000313" key="5">
    <source>
        <dbReference type="EMBL" id="KAJ1949173.1"/>
    </source>
</evidence>
<gene>
    <name evidence="5" type="primary">APC1_2</name>
    <name evidence="5" type="ORF">IWQ62_006778</name>
</gene>
<sequence length="359" mass="38410">LRVAARFGSSKTTLDYQPAPTEVNDLYTWPTFHKGVAAALSISPDATSLDNSWILLNQVGLDTPSKSTMGLPTETNLALAAHAGLLFGLGLNRHLKHMVSWQAFHYLAVKHTPTSVGVLLGLAAAYRGTVDSTIARLLAVHVPALMPPNASDLQHSPSTIVAGLIGTGLLYAESCHRRTVEILQQEVTGPRPVGLPVPDPTVTQDDQSESYALGAGIALGLVTLARGERATGLADLKLVDSLRVWIDDPPGYSGHNSGNSGMVQNTAFGSYLDPLGVRENQSLGAVFPPTHSREPGSVLGSTPKLTLARTTAAIWALAMMYHRTNDPWVVQVLSLPNSSYRLKKFHPTVALLRSLGRWL</sequence>
<dbReference type="PANTHER" id="PTHR12827:SF3">
    <property type="entry name" value="ANAPHASE-PROMOTING COMPLEX SUBUNIT 1"/>
    <property type="match status" value="1"/>
</dbReference>
<evidence type="ECO:0000256" key="2">
    <source>
        <dbReference type="ARBA" id="ARBA00022618"/>
    </source>
</evidence>
<protein>
    <submittedName>
        <fullName evidence="5">Anaphase-promoting complex subunit 1</fullName>
    </submittedName>
</protein>
<dbReference type="InterPro" id="IPR011989">
    <property type="entry name" value="ARM-like"/>
</dbReference>
<dbReference type="AlphaFoldDB" id="A0A9W8AHC5"/>
<dbReference type="OrthoDB" id="26401at2759"/>